<dbReference type="Pfam" id="PF00386">
    <property type="entry name" value="C1q"/>
    <property type="match status" value="1"/>
</dbReference>
<keyword evidence="5" id="KW-0732">Signal</keyword>
<reference evidence="7 8" key="1">
    <citation type="journal article" date="2021" name="Sci. Rep.">
        <title>Chromosome anchoring in Senegalese sole (Solea senegalensis) reveals sex-associated markers and genome rearrangements in flatfish.</title>
        <authorList>
            <person name="Guerrero-Cozar I."/>
            <person name="Gomez-Garrido J."/>
            <person name="Berbel C."/>
            <person name="Martinez-Blanch J.F."/>
            <person name="Alioto T."/>
            <person name="Claros M.G."/>
            <person name="Gagnaire P.A."/>
            <person name="Manchado M."/>
        </authorList>
    </citation>
    <scope>NUCLEOTIDE SEQUENCE [LARGE SCALE GENOMIC DNA]</scope>
    <source>
        <strain evidence="7">Sse05_10M</strain>
    </source>
</reference>
<feature type="signal peptide" evidence="5">
    <location>
        <begin position="1"/>
        <end position="27"/>
    </location>
</feature>
<dbReference type="SMART" id="SM00110">
    <property type="entry name" value="C1Q"/>
    <property type="match status" value="1"/>
</dbReference>
<keyword evidence="8" id="KW-1185">Reference proteome</keyword>
<dbReference type="PROSITE" id="PS50871">
    <property type="entry name" value="C1Q"/>
    <property type="match status" value="1"/>
</dbReference>
<keyword evidence="3" id="KW-0272">Extracellular matrix</keyword>
<evidence type="ECO:0000259" key="6">
    <source>
        <dbReference type="PROSITE" id="PS50871"/>
    </source>
</evidence>
<dbReference type="InterPro" id="IPR001073">
    <property type="entry name" value="C1q_dom"/>
</dbReference>
<feature type="domain" description="C1q" evidence="6">
    <location>
        <begin position="121"/>
        <end position="257"/>
    </location>
</feature>
<evidence type="ECO:0000256" key="2">
    <source>
        <dbReference type="ARBA" id="ARBA00022525"/>
    </source>
</evidence>
<accession>A0AAV6QRZ0</accession>
<evidence type="ECO:0000256" key="5">
    <source>
        <dbReference type="SAM" id="SignalP"/>
    </source>
</evidence>
<evidence type="ECO:0000256" key="1">
    <source>
        <dbReference type="ARBA" id="ARBA00004498"/>
    </source>
</evidence>
<dbReference type="EMBL" id="JAGKHQ010000015">
    <property type="protein sequence ID" value="KAG7495893.1"/>
    <property type="molecule type" value="Genomic_DNA"/>
</dbReference>
<organism evidence="7 8">
    <name type="scientific">Solea senegalensis</name>
    <name type="common">Senegalese sole</name>
    <dbReference type="NCBI Taxonomy" id="28829"/>
    <lineage>
        <taxon>Eukaryota</taxon>
        <taxon>Metazoa</taxon>
        <taxon>Chordata</taxon>
        <taxon>Craniata</taxon>
        <taxon>Vertebrata</taxon>
        <taxon>Euteleostomi</taxon>
        <taxon>Actinopterygii</taxon>
        <taxon>Neopterygii</taxon>
        <taxon>Teleostei</taxon>
        <taxon>Neoteleostei</taxon>
        <taxon>Acanthomorphata</taxon>
        <taxon>Carangaria</taxon>
        <taxon>Pleuronectiformes</taxon>
        <taxon>Pleuronectoidei</taxon>
        <taxon>Soleidae</taxon>
        <taxon>Solea</taxon>
    </lineage>
</organism>
<feature type="coiled-coil region" evidence="4">
    <location>
        <begin position="75"/>
        <end position="112"/>
    </location>
</feature>
<protein>
    <submittedName>
        <fullName evidence="7">Complement C1q 2</fullName>
    </submittedName>
</protein>
<name>A0AAV6QRZ0_SOLSE</name>
<evidence type="ECO:0000256" key="4">
    <source>
        <dbReference type="SAM" id="Coils"/>
    </source>
</evidence>
<gene>
    <name evidence="7" type="ORF">JOB18_007523</name>
</gene>
<evidence type="ECO:0000313" key="7">
    <source>
        <dbReference type="EMBL" id="KAG7495893.1"/>
    </source>
</evidence>
<keyword evidence="2" id="KW-0964">Secreted</keyword>
<dbReference type="PANTHER" id="PTHR15427:SF50">
    <property type="entry name" value="COMPLEMENT C1Q TUMOR NECROSIS FACTOR-RELATED PROTEIN 2-LIKE"/>
    <property type="match status" value="1"/>
</dbReference>
<sequence length="257" mass="28332">MLKPLRLRTMRLSIVMLLVAGLSEGQAKDEGNEIHMYDLTHEDLADTKVEDNNSGLTKSATTVNQSCEPPIYSVLMELGALRERLSATVRALEETNKKLEASEKNLFALNKTVTELSKVDQGQSKVAFSVAQPLDGTIGPVNVLHPLVYKHVLSNVGGHYNQHTGYFTAPVRGVFYFTFTSFCWGGSEECGGSLYHNGNHKVSWYGRSPNHSLSASNSAILLLQVGDKVNVHLWRNMKISDNGNSYSTFSGFLISHL</sequence>
<dbReference type="Proteomes" id="UP000693946">
    <property type="component" value="Linkage Group LG3"/>
</dbReference>
<keyword evidence="4" id="KW-0175">Coiled coil</keyword>
<comment type="subcellular location">
    <subcellularLocation>
        <location evidence="1">Secreted</location>
        <location evidence="1">Extracellular space</location>
        <location evidence="1">Extracellular matrix</location>
    </subcellularLocation>
</comment>
<comment type="caution">
    <text evidence="7">The sequence shown here is derived from an EMBL/GenBank/DDBJ whole genome shotgun (WGS) entry which is preliminary data.</text>
</comment>
<dbReference type="AlphaFoldDB" id="A0AAV6QRZ0"/>
<evidence type="ECO:0000256" key="3">
    <source>
        <dbReference type="ARBA" id="ARBA00022530"/>
    </source>
</evidence>
<evidence type="ECO:0000313" key="8">
    <source>
        <dbReference type="Proteomes" id="UP000693946"/>
    </source>
</evidence>
<dbReference type="InterPro" id="IPR050392">
    <property type="entry name" value="Collagen/C1q_domain"/>
</dbReference>
<feature type="chain" id="PRO_5043742254" evidence="5">
    <location>
        <begin position="28"/>
        <end position="257"/>
    </location>
</feature>
<proteinExistence type="predicted"/>
<dbReference type="PANTHER" id="PTHR15427">
    <property type="entry name" value="EMILIN ELASTIN MICROFIBRIL INTERFACE-LOCATED PROTEIN ELASTIN MICROFIBRIL INTERFACER"/>
    <property type="match status" value="1"/>
</dbReference>